<reference evidence="2 3" key="1">
    <citation type="submission" date="2012-06" db="EMBL/GenBank/DDBJ databases">
        <title>The complete genome of Aequorivita sublithincola DSM 14238.</title>
        <authorList>
            <consortium name="US DOE Joint Genome Institute (JGI-PGF)"/>
            <person name="Lucas S."/>
            <person name="Copeland A."/>
            <person name="Lapidus A."/>
            <person name="Goodwin L."/>
            <person name="Pitluck S."/>
            <person name="Peters L."/>
            <person name="Munk A.C.C."/>
            <person name="Kyrpides N."/>
            <person name="Mavromatis K."/>
            <person name="Pagani I."/>
            <person name="Ivanova N."/>
            <person name="Ovchinnikova G."/>
            <person name="Zeytun A."/>
            <person name="Detter J.C."/>
            <person name="Han C."/>
            <person name="Land M."/>
            <person name="Hauser L."/>
            <person name="Markowitz V."/>
            <person name="Cheng J.-F."/>
            <person name="Hugenholtz P."/>
            <person name="Woyke T."/>
            <person name="Wu D."/>
            <person name="Tindall B."/>
            <person name="Faehnrich R."/>
            <person name="Brambilla E."/>
            <person name="Klenk H.-P."/>
            <person name="Eisen J.A."/>
        </authorList>
    </citation>
    <scope>NUCLEOTIDE SEQUENCE [LARGE SCALE GENOMIC DNA]</scope>
    <source>
        <strain evidence="3">DSM 14238 / LMG 21431 / ACAM 643 / 9-3</strain>
    </source>
</reference>
<organism evidence="2 3">
    <name type="scientific">Aequorivita sublithincola (strain DSM 14238 / LMG 21431 / ACAM 643 / 9-3)</name>
    <dbReference type="NCBI Taxonomy" id="746697"/>
    <lineage>
        <taxon>Bacteria</taxon>
        <taxon>Pseudomonadati</taxon>
        <taxon>Bacteroidota</taxon>
        <taxon>Flavobacteriia</taxon>
        <taxon>Flavobacteriales</taxon>
        <taxon>Flavobacteriaceae</taxon>
        <taxon>Aequorivita</taxon>
    </lineage>
</organism>
<dbReference type="Proteomes" id="UP000006049">
    <property type="component" value="Chromosome"/>
</dbReference>
<evidence type="ECO:0000256" key="1">
    <source>
        <dbReference type="SAM" id="Phobius"/>
    </source>
</evidence>
<evidence type="ECO:0000313" key="2">
    <source>
        <dbReference type="EMBL" id="AFL79706.1"/>
    </source>
</evidence>
<dbReference type="RefSeq" id="WP_014780964.1">
    <property type="nucleotide sequence ID" value="NC_018013.1"/>
</dbReference>
<feature type="transmembrane region" description="Helical" evidence="1">
    <location>
        <begin position="300"/>
        <end position="321"/>
    </location>
</feature>
<keyword evidence="3" id="KW-1185">Reference proteome</keyword>
<keyword evidence="1" id="KW-1133">Transmembrane helix</keyword>
<dbReference type="OrthoDB" id="1340494at2"/>
<dbReference type="PATRIC" id="fig|746697.3.peg.189"/>
<dbReference type="eggNOG" id="ENOG5032XUG">
    <property type="taxonomic scope" value="Bacteria"/>
</dbReference>
<gene>
    <name evidence="2" type="ordered locus">Aeqsu_0180</name>
</gene>
<protein>
    <submittedName>
        <fullName evidence="2">Uncharacterized protein</fullName>
    </submittedName>
</protein>
<dbReference type="AlphaFoldDB" id="I3YRT8"/>
<proteinExistence type="predicted"/>
<keyword evidence="1" id="KW-0472">Membrane</keyword>
<keyword evidence="1" id="KW-0812">Transmembrane</keyword>
<accession>I3YRT8</accession>
<evidence type="ECO:0000313" key="3">
    <source>
        <dbReference type="Proteomes" id="UP000006049"/>
    </source>
</evidence>
<dbReference type="EMBL" id="CP003280">
    <property type="protein sequence ID" value="AFL79706.1"/>
    <property type="molecule type" value="Genomic_DNA"/>
</dbReference>
<sequence length="420" mass="47921">MGYFYPPPSGGGGGGGKLPVPPQQASVLFTSSEIACGVQEKTPILRKTVSNIKISFFILFDLIVDTSVTVQILIWRILQQHVKVEENPSNLRSVEHRSKARGYFPKWPIILRCGSNSSIEMFCKPCYTQGGIAILRQMKEECLGKGGKGMERFWKRISKYFPSDFCSFKTLKTVDMHRELLLKAYEKVKESLLEENGIEPSLTACGEELSRILTYSFPYGEKSLRNLYNEANIGDEIIIKQPRVVQALAKYLGYADYRDFENKNSNLKEEVDIVNGGSETEAFTAKEGDKADKSRRIKNVLGLIIAVCFLICIGFFGYHYFNKQTWMEWEGTQYVETSFDSQKLKDGNLKVYKEERITDFRKILPNCETQFFNDDGSVKVWYGKNKEGRLQYFTGYGLHPETGKTLKPITKYMIGKHICP</sequence>
<name>I3YRT8_AEQSU</name>
<dbReference type="HOGENOM" id="CLU_653205_0_0_10"/>
<dbReference type="STRING" id="746697.Aeqsu_0180"/>
<dbReference type="KEGG" id="asl:Aeqsu_0180"/>